<feature type="signal peptide" evidence="8">
    <location>
        <begin position="1"/>
        <end position="18"/>
    </location>
</feature>
<reference evidence="9 10" key="1">
    <citation type="submission" date="2016-11" db="EMBL/GenBank/DDBJ databases">
        <authorList>
            <person name="Jaros S."/>
            <person name="Januszkiewicz K."/>
            <person name="Wedrychowicz H."/>
        </authorList>
    </citation>
    <scope>NUCLEOTIDE SEQUENCE [LARGE SCALE GENOMIC DNA]</scope>
    <source>
        <strain evidence="9 10">DSM 26991</strain>
    </source>
</reference>
<proteinExistence type="inferred from homology"/>
<evidence type="ECO:0000256" key="1">
    <source>
        <dbReference type="ARBA" id="ARBA00004442"/>
    </source>
</evidence>
<dbReference type="Pfam" id="PF02321">
    <property type="entry name" value="OEP"/>
    <property type="match status" value="2"/>
</dbReference>
<accession>A0A1M5GB48</accession>
<dbReference type="STRING" id="1297750.SAMN05444405_12011"/>
<comment type="subcellular location">
    <subcellularLocation>
        <location evidence="1">Cell outer membrane</location>
    </subcellularLocation>
</comment>
<keyword evidence="3" id="KW-0813">Transport</keyword>
<comment type="similarity">
    <text evidence="2">Belongs to the outer membrane factor (OMF) (TC 1.B.17) family.</text>
</comment>
<evidence type="ECO:0000256" key="3">
    <source>
        <dbReference type="ARBA" id="ARBA00022448"/>
    </source>
</evidence>
<evidence type="ECO:0000256" key="7">
    <source>
        <dbReference type="ARBA" id="ARBA00023237"/>
    </source>
</evidence>
<dbReference type="SUPFAM" id="SSF56954">
    <property type="entry name" value="Outer membrane efflux proteins (OEP)"/>
    <property type="match status" value="1"/>
</dbReference>
<protein>
    <submittedName>
        <fullName evidence="9">Outer membrane protein TolC</fullName>
    </submittedName>
</protein>
<keyword evidence="5" id="KW-0812">Transmembrane</keyword>
<evidence type="ECO:0000256" key="2">
    <source>
        <dbReference type="ARBA" id="ARBA00007613"/>
    </source>
</evidence>
<dbReference type="AlphaFoldDB" id="A0A1M5GB48"/>
<name>A0A1M5GB48_9BACE</name>
<evidence type="ECO:0000256" key="8">
    <source>
        <dbReference type="SAM" id="SignalP"/>
    </source>
</evidence>
<dbReference type="OrthoDB" id="1000601at2"/>
<dbReference type="InterPro" id="IPR051906">
    <property type="entry name" value="TolC-like"/>
</dbReference>
<dbReference type="InterPro" id="IPR003423">
    <property type="entry name" value="OMP_efflux"/>
</dbReference>
<keyword evidence="6" id="KW-0472">Membrane</keyword>
<sequence length="430" mass="48041">MRAIHLFLLLMLSATTQAQNVLSLDQAVNTALKNNFDILVARNDADIARINNTRGNSGMLPTVNLNGSGEYSLNNINQKSSSGTITKYSSQSSTTLGANAQLSWTLYDGGKMFVTKNKLNEIQALGELQFQTKVLETMYNVIAAYYDIVRQKQQLVSINEAIRYNKERVIIAETGFNAGTLVKTDLLQAKIDLNVEKEKAISQQYIISEAIKALNNLLGQDPSVSFEVSNSIPLNYTPNKEELLDKLNSSNSNILSFKKQIDIARLALKENQKGYSPTFKLNGGYYLSNTSNSEGSSLRNRVFGPQIGGTLSIPLFNGGETKRKISVARKELESAEYDLENIKLQVNTELLNTLTDFESQQQLLQIEKDNNQLAKENIEISIERLRLGQTTSLEVHQAQESYVQSSTRLINFEYNLKIAETRLKQLMSTL</sequence>
<dbReference type="Proteomes" id="UP000184509">
    <property type="component" value="Unassembled WGS sequence"/>
</dbReference>
<dbReference type="RefSeq" id="WP_073403775.1">
    <property type="nucleotide sequence ID" value="NZ_FQTV01000020.1"/>
</dbReference>
<evidence type="ECO:0000256" key="6">
    <source>
        <dbReference type="ARBA" id="ARBA00023136"/>
    </source>
</evidence>
<dbReference type="GO" id="GO:0015562">
    <property type="term" value="F:efflux transmembrane transporter activity"/>
    <property type="evidence" value="ECO:0007669"/>
    <property type="project" value="InterPro"/>
</dbReference>
<evidence type="ECO:0000313" key="9">
    <source>
        <dbReference type="EMBL" id="SHG00985.1"/>
    </source>
</evidence>
<dbReference type="GO" id="GO:0015288">
    <property type="term" value="F:porin activity"/>
    <property type="evidence" value="ECO:0007669"/>
    <property type="project" value="TreeGrafter"/>
</dbReference>
<dbReference type="GO" id="GO:1990281">
    <property type="term" value="C:efflux pump complex"/>
    <property type="evidence" value="ECO:0007669"/>
    <property type="project" value="TreeGrafter"/>
</dbReference>
<dbReference type="EMBL" id="FQTV01000020">
    <property type="protein sequence ID" value="SHG00985.1"/>
    <property type="molecule type" value="Genomic_DNA"/>
</dbReference>
<dbReference type="PANTHER" id="PTHR30026:SF20">
    <property type="entry name" value="OUTER MEMBRANE PROTEIN TOLC"/>
    <property type="match status" value="1"/>
</dbReference>
<keyword evidence="4" id="KW-1134">Transmembrane beta strand</keyword>
<feature type="chain" id="PRO_5012522243" evidence="8">
    <location>
        <begin position="19"/>
        <end position="430"/>
    </location>
</feature>
<evidence type="ECO:0000313" key="10">
    <source>
        <dbReference type="Proteomes" id="UP000184509"/>
    </source>
</evidence>
<keyword evidence="8" id="KW-0732">Signal</keyword>
<keyword evidence="7" id="KW-0998">Cell outer membrane</keyword>
<gene>
    <name evidence="9" type="ORF">SAMN05444405_12011</name>
</gene>
<evidence type="ECO:0000256" key="5">
    <source>
        <dbReference type="ARBA" id="ARBA00022692"/>
    </source>
</evidence>
<dbReference type="PANTHER" id="PTHR30026">
    <property type="entry name" value="OUTER MEMBRANE PROTEIN TOLC"/>
    <property type="match status" value="1"/>
</dbReference>
<dbReference type="GO" id="GO:0009279">
    <property type="term" value="C:cell outer membrane"/>
    <property type="evidence" value="ECO:0007669"/>
    <property type="project" value="UniProtKB-SubCell"/>
</dbReference>
<keyword evidence="10" id="KW-1185">Reference proteome</keyword>
<evidence type="ECO:0000256" key="4">
    <source>
        <dbReference type="ARBA" id="ARBA00022452"/>
    </source>
</evidence>
<organism evidence="9 10">
    <name type="scientific">Bacteroides luti</name>
    <dbReference type="NCBI Taxonomy" id="1297750"/>
    <lineage>
        <taxon>Bacteria</taxon>
        <taxon>Pseudomonadati</taxon>
        <taxon>Bacteroidota</taxon>
        <taxon>Bacteroidia</taxon>
        <taxon>Bacteroidales</taxon>
        <taxon>Bacteroidaceae</taxon>
        <taxon>Bacteroides</taxon>
    </lineage>
</organism>
<dbReference type="Gene3D" id="1.20.1600.10">
    <property type="entry name" value="Outer membrane efflux proteins (OEP)"/>
    <property type="match status" value="1"/>
</dbReference>